<name>A0A8S5SUV8_9CAUD</name>
<proteinExistence type="predicted"/>
<protein>
    <submittedName>
        <fullName evidence="1">Uncharacterized protein</fullName>
    </submittedName>
</protein>
<evidence type="ECO:0000313" key="1">
    <source>
        <dbReference type="EMBL" id="DAF54836.1"/>
    </source>
</evidence>
<accession>A0A8S5SUV8</accession>
<reference evidence="1" key="1">
    <citation type="journal article" date="2021" name="Proc. Natl. Acad. Sci. U.S.A.">
        <title>A Catalog of Tens of Thousands of Viruses from Human Metagenomes Reveals Hidden Associations with Chronic Diseases.</title>
        <authorList>
            <person name="Tisza M.J."/>
            <person name="Buck C.B."/>
        </authorList>
    </citation>
    <scope>NUCLEOTIDE SEQUENCE</scope>
    <source>
        <strain evidence="1">CtqPo10</strain>
    </source>
</reference>
<sequence>MYILDHITQENGKWFAEIKNEEITKREHTGNIWGWDGMSYSSLKCILEEYYNIKIPTIKELTLIKKTSNRKIYNRLKFTFQIGGNKND</sequence>
<dbReference type="EMBL" id="BK032682">
    <property type="protein sequence ID" value="DAF54836.1"/>
    <property type="molecule type" value="Genomic_DNA"/>
</dbReference>
<organism evidence="1">
    <name type="scientific">Siphoviridae sp. ctqPo10</name>
    <dbReference type="NCBI Taxonomy" id="2827948"/>
    <lineage>
        <taxon>Viruses</taxon>
        <taxon>Duplodnaviria</taxon>
        <taxon>Heunggongvirae</taxon>
        <taxon>Uroviricota</taxon>
        <taxon>Caudoviricetes</taxon>
    </lineage>
</organism>